<evidence type="ECO:0000313" key="2">
    <source>
        <dbReference type="Proteomes" id="UP000187485"/>
    </source>
</evidence>
<proteinExistence type="predicted"/>
<protein>
    <submittedName>
        <fullName evidence="1">Uncharacterized protein</fullName>
    </submittedName>
</protein>
<accession>A0A1L8CVR8</accession>
<comment type="caution">
    <text evidence="1">The sequence shown here is derived from an EMBL/GenBank/DDBJ whole genome shotgun (WGS) entry which is preliminary data.</text>
</comment>
<dbReference type="AlphaFoldDB" id="A0A1L8CVR8"/>
<reference evidence="2" key="1">
    <citation type="submission" date="2016-12" db="EMBL/GenBank/DDBJ databases">
        <title>Draft Genome Sequences od Carboxydothermus pertinax and islandicus, Hydrogenogenic Carboxydotrophic Bacteria.</title>
        <authorList>
            <person name="Fukuyama Y."/>
            <person name="Ohmae K."/>
            <person name="Yoneda Y."/>
            <person name="Yoshida T."/>
            <person name="Sako Y."/>
        </authorList>
    </citation>
    <scope>NUCLEOTIDE SEQUENCE [LARGE SCALE GENOMIC DNA]</scope>
    <source>
        <strain evidence="2">Ug1</strain>
    </source>
</reference>
<keyword evidence="2" id="KW-1185">Reference proteome</keyword>
<dbReference type="Proteomes" id="UP000187485">
    <property type="component" value="Unassembled WGS sequence"/>
</dbReference>
<gene>
    <name evidence="1" type="ORF">cpu_15130</name>
</gene>
<sequence>MSLKFNEIIGFYPYLKPGVGEGTMVITKDGREIFQAKSIKSFRREVLWYYFVDFKALRSQAKNLGEPVPLIVGRRIFVPFKFRKRLFPGDFCYAYFSLDEIMFCGGKKAMLRLNCGKSFYLACSTKTATSSLIRAKVLRQEISLRE</sequence>
<evidence type="ECO:0000313" key="1">
    <source>
        <dbReference type="EMBL" id="GAV23003.1"/>
    </source>
</evidence>
<dbReference type="RefSeq" id="WP_075859458.1">
    <property type="nucleotide sequence ID" value="NZ_BDJK01000024.1"/>
</dbReference>
<dbReference type="STRING" id="870242.cpu_15130"/>
<organism evidence="1 2">
    <name type="scientific">Carboxydothermus pertinax</name>
    <dbReference type="NCBI Taxonomy" id="870242"/>
    <lineage>
        <taxon>Bacteria</taxon>
        <taxon>Bacillati</taxon>
        <taxon>Bacillota</taxon>
        <taxon>Clostridia</taxon>
        <taxon>Thermoanaerobacterales</taxon>
        <taxon>Thermoanaerobacteraceae</taxon>
        <taxon>Carboxydothermus</taxon>
    </lineage>
</organism>
<dbReference type="OrthoDB" id="1724238at2"/>
<dbReference type="EMBL" id="BDJK01000024">
    <property type="protein sequence ID" value="GAV23003.1"/>
    <property type="molecule type" value="Genomic_DNA"/>
</dbReference>
<name>A0A1L8CVR8_9THEO</name>